<proteinExistence type="predicted"/>
<feature type="domain" description="Uroporphyrinogen decarboxylase (URO-D)" evidence="1">
    <location>
        <begin position="86"/>
        <end position="332"/>
    </location>
</feature>
<evidence type="ECO:0000259" key="1">
    <source>
        <dbReference type="Pfam" id="PF01208"/>
    </source>
</evidence>
<dbReference type="AlphaFoldDB" id="A0A9D1LPQ2"/>
<name>A0A9D1LPQ2_9FIRM</name>
<organism evidence="2 3">
    <name type="scientific">Candidatus Fimadaptatus faecigallinarum</name>
    <dbReference type="NCBI Taxonomy" id="2840814"/>
    <lineage>
        <taxon>Bacteria</taxon>
        <taxon>Bacillati</taxon>
        <taxon>Bacillota</taxon>
        <taxon>Clostridia</taxon>
        <taxon>Eubacteriales</taxon>
        <taxon>Candidatus Fimadaptatus</taxon>
    </lineage>
</organism>
<dbReference type="GO" id="GO:0004853">
    <property type="term" value="F:uroporphyrinogen decarboxylase activity"/>
    <property type="evidence" value="ECO:0007669"/>
    <property type="project" value="InterPro"/>
</dbReference>
<dbReference type="InterPro" id="IPR000257">
    <property type="entry name" value="Uroporphyrinogen_deCOase"/>
</dbReference>
<dbReference type="PANTHER" id="PTHR47099:SF1">
    <property type="entry name" value="METHYLCOBAMIDE:COM METHYLTRANSFERASE MTBA"/>
    <property type="match status" value="1"/>
</dbReference>
<evidence type="ECO:0000313" key="2">
    <source>
        <dbReference type="EMBL" id="HIU45779.1"/>
    </source>
</evidence>
<dbReference type="Proteomes" id="UP000824123">
    <property type="component" value="Unassembled WGS sequence"/>
</dbReference>
<evidence type="ECO:0000313" key="3">
    <source>
        <dbReference type="Proteomes" id="UP000824123"/>
    </source>
</evidence>
<gene>
    <name evidence="2" type="ORF">IAC59_00795</name>
</gene>
<dbReference type="Gene3D" id="3.20.20.210">
    <property type="match status" value="1"/>
</dbReference>
<dbReference type="InterPro" id="IPR038071">
    <property type="entry name" value="UROD/MetE-like_sf"/>
</dbReference>
<protein>
    <submittedName>
        <fullName evidence="2">Uroporphyrinogen decarboxylase</fullName>
    </submittedName>
</protein>
<sequence length="335" mass="38172">MTNRERVTHALRFEPVDRVPYQIDFTHNMRAAMQAYTGQADFDRDIDQAIESEYLIKPEVEVGPELFRDEFGVIWNKSGVDKDIGVIDNILLPDPEALDSFELPPVDEAYLRSRMEALMARRGNRFTIAAIGFSLFERAWTLCGMENLLCYMALEPAFVHALMERIVERNLRIIDIALDYDIDCFHFGDDWGQQKGLIMGPTHWREFIKPYLKRMYDRVHAHGKFVSQHSCGDIRPVMDDLDELGLDMYQTFQPEIYGLDYAKVLRGRIAIWGGISTQTQLPFLSPEGVSDAVRALIDAFDGTGLVAAPTHSVPGDVPPQNIIALIDALKRYSVR</sequence>
<dbReference type="InterPro" id="IPR052024">
    <property type="entry name" value="Methanogen_methyltrans"/>
</dbReference>
<reference evidence="2" key="2">
    <citation type="journal article" date="2021" name="PeerJ">
        <title>Extensive microbial diversity within the chicken gut microbiome revealed by metagenomics and culture.</title>
        <authorList>
            <person name="Gilroy R."/>
            <person name="Ravi A."/>
            <person name="Getino M."/>
            <person name="Pursley I."/>
            <person name="Horton D.L."/>
            <person name="Alikhan N.F."/>
            <person name="Baker D."/>
            <person name="Gharbi K."/>
            <person name="Hall N."/>
            <person name="Watson M."/>
            <person name="Adriaenssens E.M."/>
            <person name="Foster-Nyarko E."/>
            <person name="Jarju S."/>
            <person name="Secka A."/>
            <person name="Antonio M."/>
            <person name="Oren A."/>
            <person name="Chaudhuri R.R."/>
            <person name="La Ragione R."/>
            <person name="Hildebrand F."/>
            <person name="Pallen M.J."/>
        </authorList>
    </citation>
    <scope>NUCLEOTIDE SEQUENCE</scope>
    <source>
        <strain evidence="2">ChiSxjej2B14-8506</strain>
    </source>
</reference>
<dbReference type="GO" id="GO:0006779">
    <property type="term" value="P:porphyrin-containing compound biosynthetic process"/>
    <property type="evidence" value="ECO:0007669"/>
    <property type="project" value="InterPro"/>
</dbReference>
<dbReference type="SUPFAM" id="SSF51726">
    <property type="entry name" value="UROD/MetE-like"/>
    <property type="match status" value="1"/>
</dbReference>
<comment type="caution">
    <text evidence="2">The sequence shown here is derived from an EMBL/GenBank/DDBJ whole genome shotgun (WGS) entry which is preliminary data.</text>
</comment>
<dbReference type="PANTHER" id="PTHR47099">
    <property type="entry name" value="METHYLCOBAMIDE:COM METHYLTRANSFERASE MTBA"/>
    <property type="match status" value="1"/>
</dbReference>
<accession>A0A9D1LPQ2</accession>
<dbReference type="Pfam" id="PF01208">
    <property type="entry name" value="URO-D"/>
    <property type="match status" value="1"/>
</dbReference>
<dbReference type="EMBL" id="DVNK01000005">
    <property type="protein sequence ID" value="HIU45779.1"/>
    <property type="molecule type" value="Genomic_DNA"/>
</dbReference>
<reference evidence="2" key="1">
    <citation type="submission" date="2020-10" db="EMBL/GenBank/DDBJ databases">
        <authorList>
            <person name="Gilroy R."/>
        </authorList>
    </citation>
    <scope>NUCLEOTIDE SEQUENCE</scope>
    <source>
        <strain evidence="2">ChiSxjej2B14-8506</strain>
    </source>
</reference>